<evidence type="ECO:0000313" key="10">
    <source>
        <dbReference type="Proteomes" id="UP000241229"/>
    </source>
</evidence>
<comment type="similarity">
    <text evidence="2">Belongs to the FAD-dependent glycerol-3-phosphate dehydrogenase family.</text>
</comment>
<dbReference type="Gene3D" id="1.10.8.870">
    <property type="entry name" value="Alpha-glycerophosphate oxidase, cap domain"/>
    <property type="match status" value="1"/>
</dbReference>
<protein>
    <submittedName>
        <fullName evidence="9">Glycerol-3-phosphate dehydrogenase</fullName>
    </submittedName>
</protein>
<dbReference type="PANTHER" id="PTHR11985">
    <property type="entry name" value="GLYCEROL-3-PHOSPHATE DEHYDROGENASE"/>
    <property type="match status" value="1"/>
</dbReference>
<gene>
    <name evidence="9" type="ORF">C7I84_13215</name>
</gene>
<evidence type="ECO:0000259" key="8">
    <source>
        <dbReference type="Pfam" id="PF16901"/>
    </source>
</evidence>
<keyword evidence="5" id="KW-0560">Oxidoreductase</keyword>
<dbReference type="EMBL" id="PXYK01000011">
    <property type="protein sequence ID" value="PSJ59587.1"/>
    <property type="molecule type" value="Genomic_DNA"/>
</dbReference>
<dbReference type="InterPro" id="IPR036188">
    <property type="entry name" value="FAD/NAD-bd_sf"/>
</dbReference>
<sequence length="591" mass="64237">MTCETRQKRLDALRARQRVAVLVVGGGINGISTFRELALQGIDVVLAERGDFMSGASSAPSRMIHGGLRYMENGEFALVRESLNERNLLLRNAPHYVRPLPTAIPITDRLSGLFAAARRILGGNPPPGNRGALVVKIGLTLYDWYAGRRSPLPRHRFFGRRETGRRWPDLAAPFRFVALYHDAAISYPERLGVEMVIDAEAASSSALAINHVRFDGVEDGKAVLTDTVTGERFALEPDVIVNATGAWVDLTNRLVDAGAPSLIGGTKGSHIVLDSPQLARALGDTMIYFANRDGRVCIAFVHFGMVLAGSTDIPVVDPDAIRCEPEEVDYILGSIREIFPRINVEEKDIVYRFSGVRPLPRSAADVTARISRDHSVEWMPGTVPVLNLVGGKWTTFRAFGAEAADAVLARLGRTRNRSTETLAIGGGKDFPSGEAARAEWLEALAPSLQATPAVVNALATRYGSRAADLAPVLPSPPLVALPDYSCAEIAWMATNEHVVTLEDLVLRRMSLPFSGTLSMAGIEEIAAIAAPVLGWTAAETRRQIDRLAEHLATCHGLDAQSLTDRNTIRSDQHVPVQESPHEPPVRQRQMS</sequence>
<reference evidence="9 10" key="1">
    <citation type="submission" date="2018-03" db="EMBL/GenBank/DDBJ databases">
        <title>The draft genome of Mesorhizobium sp. 6GN-30.</title>
        <authorList>
            <person name="Liu L."/>
            <person name="Li L."/>
            <person name="Wang T."/>
            <person name="Zhang X."/>
            <person name="Liang L."/>
        </authorList>
    </citation>
    <scope>NUCLEOTIDE SEQUENCE [LARGE SCALE GENOMIC DNA]</scope>
    <source>
        <strain evidence="9 10">6GN30</strain>
    </source>
</reference>
<feature type="domain" description="FAD dependent oxidoreductase" evidence="7">
    <location>
        <begin position="21"/>
        <end position="405"/>
    </location>
</feature>
<dbReference type="SUPFAM" id="SSF51905">
    <property type="entry name" value="FAD/NAD(P)-binding domain"/>
    <property type="match status" value="1"/>
</dbReference>
<dbReference type="Pfam" id="PF16901">
    <property type="entry name" value="DAO_C"/>
    <property type="match status" value="1"/>
</dbReference>
<keyword evidence="10" id="KW-1185">Reference proteome</keyword>
<accession>A0A2P7SAT5</accession>
<proteinExistence type="inferred from homology"/>
<evidence type="ECO:0000259" key="7">
    <source>
        <dbReference type="Pfam" id="PF01266"/>
    </source>
</evidence>
<evidence type="ECO:0000313" key="9">
    <source>
        <dbReference type="EMBL" id="PSJ59587.1"/>
    </source>
</evidence>
<dbReference type="PRINTS" id="PR01001">
    <property type="entry name" value="FADG3PDH"/>
</dbReference>
<organism evidence="9 10">
    <name type="scientific">Kumtagia ephedrae</name>
    <dbReference type="NCBI Taxonomy" id="2116701"/>
    <lineage>
        <taxon>Bacteria</taxon>
        <taxon>Pseudomonadati</taxon>
        <taxon>Pseudomonadota</taxon>
        <taxon>Alphaproteobacteria</taxon>
        <taxon>Hyphomicrobiales</taxon>
        <taxon>Phyllobacteriaceae</taxon>
        <taxon>Kumtagia</taxon>
    </lineage>
</organism>
<dbReference type="GO" id="GO:0004368">
    <property type="term" value="F:glycerol-3-phosphate dehydrogenase (quinone) activity"/>
    <property type="evidence" value="ECO:0007669"/>
    <property type="project" value="InterPro"/>
</dbReference>
<evidence type="ECO:0000256" key="5">
    <source>
        <dbReference type="ARBA" id="ARBA00023002"/>
    </source>
</evidence>
<evidence type="ECO:0000256" key="4">
    <source>
        <dbReference type="ARBA" id="ARBA00022827"/>
    </source>
</evidence>
<dbReference type="RefSeq" id="WP_106772662.1">
    <property type="nucleotide sequence ID" value="NZ_PXYK01000011.1"/>
</dbReference>
<dbReference type="InterPro" id="IPR000447">
    <property type="entry name" value="G3P_DH_FAD-dep"/>
</dbReference>
<dbReference type="OrthoDB" id="9766796at2"/>
<evidence type="ECO:0000256" key="6">
    <source>
        <dbReference type="SAM" id="MobiDB-lite"/>
    </source>
</evidence>
<dbReference type="Pfam" id="PF01266">
    <property type="entry name" value="DAO"/>
    <property type="match status" value="1"/>
</dbReference>
<comment type="caution">
    <text evidence="9">The sequence shown here is derived from an EMBL/GenBank/DDBJ whole genome shotgun (WGS) entry which is preliminary data.</text>
</comment>
<dbReference type="InterPro" id="IPR031656">
    <property type="entry name" value="DAO_C"/>
</dbReference>
<dbReference type="InterPro" id="IPR038299">
    <property type="entry name" value="DAO_C_sf"/>
</dbReference>
<dbReference type="AlphaFoldDB" id="A0A2P7SAT5"/>
<feature type="domain" description="Alpha-glycerophosphate oxidase C-terminal" evidence="8">
    <location>
        <begin position="418"/>
        <end position="539"/>
    </location>
</feature>
<keyword evidence="4" id="KW-0274">FAD</keyword>
<comment type="cofactor">
    <cofactor evidence="1">
        <name>FAD</name>
        <dbReference type="ChEBI" id="CHEBI:57692"/>
    </cofactor>
</comment>
<evidence type="ECO:0000256" key="1">
    <source>
        <dbReference type="ARBA" id="ARBA00001974"/>
    </source>
</evidence>
<evidence type="ECO:0000256" key="2">
    <source>
        <dbReference type="ARBA" id="ARBA00007330"/>
    </source>
</evidence>
<keyword evidence="3" id="KW-0285">Flavoprotein</keyword>
<dbReference type="PANTHER" id="PTHR11985:SF15">
    <property type="entry name" value="GLYCEROL-3-PHOSPHATE DEHYDROGENASE, MITOCHONDRIAL"/>
    <property type="match status" value="1"/>
</dbReference>
<feature type="region of interest" description="Disordered" evidence="6">
    <location>
        <begin position="571"/>
        <end position="591"/>
    </location>
</feature>
<evidence type="ECO:0000256" key="3">
    <source>
        <dbReference type="ARBA" id="ARBA00022630"/>
    </source>
</evidence>
<dbReference type="Proteomes" id="UP000241229">
    <property type="component" value="Unassembled WGS sequence"/>
</dbReference>
<dbReference type="Gene3D" id="3.30.9.10">
    <property type="entry name" value="D-Amino Acid Oxidase, subunit A, domain 2"/>
    <property type="match status" value="2"/>
</dbReference>
<name>A0A2P7SAT5_9HYPH</name>
<dbReference type="InterPro" id="IPR006076">
    <property type="entry name" value="FAD-dep_OxRdtase"/>
</dbReference>
<dbReference type="GO" id="GO:0046168">
    <property type="term" value="P:glycerol-3-phosphate catabolic process"/>
    <property type="evidence" value="ECO:0007669"/>
    <property type="project" value="TreeGrafter"/>
</dbReference>
<dbReference type="Gene3D" id="3.50.50.60">
    <property type="entry name" value="FAD/NAD(P)-binding domain"/>
    <property type="match status" value="2"/>
</dbReference>